<protein>
    <recommendedName>
        <fullName evidence="3">Helix-hairpin-helix motif protein</fullName>
    </recommendedName>
</protein>
<sequence>MTPGSADALVAGRPYADMRAVDKVLTTAQLDSATRRTVYARVFKPLDLNTATGEEIVLIPGVGRKMRHEFEEYRPYKDIARFRREIGKYVDSTEVARLEKYVTIK</sequence>
<evidence type="ECO:0000313" key="1">
    <source>
        <dbReference type="EMBL" id="GLC26800.1"/>
    </source>
</evidence>
<accession>A0AA37V1U4</accession>
<proteinExistence type="predicted"/>
<comment type="caution">
    <text evidence="1">The sequence shown here is derived from an EMBL/GenBank/DDBJ whole genome shotgun (WGS) entry which is preliminary data.</text>
</comment>
<organism evidence="1 2">
    <name type="scientific">Roseisolibacter agri</name>
    <dbReference type="NCBI Taxonomy" id="2014610"/>
    <lineage>
        <taxon>Bacteria</taxon>
        <taxon>Pseudomonadati</taxon>
        <taxon>Gemmatimonadota</taxon>
        <taxon>Gemmatimonadia</taxon>
        <taxon>Gemmatimonadales</taxon>
        <taxon>Gemmatimonadaceae</taxon>
        <taxon>Roseisolibacter</taxon>
    </lineage>
</organism>
<evidence type="ECO:0008006" key="3">
    <source>
        <dbReference type="Google" id="ProtNLM"/>
    </source>
</evidence>
<dbReference type="SUPFAM" id="SSF47781">
    <property type="entry name" value="RuvA domain 2-like"/>
    <property type="match status" value="1"/>
</dbReference>
<gene>
    <name evidence="1" type="ORF">rosag_33130</name>
</gene>
<dbReference type="Proteomes" id="UP001161325">
    <property type="component" value="Unassembled WGS sequence"/>
</dbReference>
<reference evidence="1" key="1">
    <citation type="submission" date="2022-08" db="EMBL/GenBank/DDBJ databases">
        <title>Draft genome sequencing of Roseisolibacter agri AW1220.</title>
        <authorList>
            <person name="Tobiishi Y."/>
            <person name="Tonouchi A."/>
        </authorList>
    </citation>
    <scope>NUCLEOTIDE SEQUENCE</scope>
    <source>
        <strain evidence="1">AW1220</strain>
    </source>
</reference>
<evidence type="ECO:0000313" key="2">
    <source>
        <dbReference type="Proteomes" id="UP001161325"/>
    </source>
</evidence>
<keyword evidence="2" id="KW-1185">Reference proteome</keyword>
<dbReference type="Gene3D" id="1.10.150.320">
    <property type="entry name" value="Photosystem II 12 kDa extrinsic protein"/>
    <property type="match status" value="1"/>
</dbReference>
<name>A0AA37V1U4_9BACT</name>
<dbReference type="AlphaFoldDB" id="A0AA37V1U4"/>
<dbReference type="InterPro" id="IPR010994">
    <property type="entry name" value="RuvA_2-like"/>
</dbReference>
<dbReference type="EMBL" id="BRXS01000005">
    <property type="protein sequence ID" value="GLC26800.1"/>
    <property type="molecule type" value="Genomic_DNA"/>
</dbReference>